<dbReference type="EMBL" id="CP002770">
    <property type="protein sequence ID" value="AEG16218.1"/>
    <property type="molecule type" value="Genomic_DNA"/>
</dbReference>
<dbReference type="InterPro" id="IPR018076">
    <property type="entry name" value="T2SS_GspF_dom"/>
</dbReference>
<dbReference type="RefSeq" id="WP_013823729.1">
    <property type="nucleotide sequence ID" value="NC_015573.1"/>
</dbReference>
<evidence type="ECO:0000256" key="2">
    <source>
        <dbReference type="ARBA" id="ARBA00022475"/>
    </source>
</evidence>
<accession>A0AAU8PDR6</accession>
<evidence type="ECO:0000256" key="4">
    <source>
        <dbReference type="ARBA" id="ARBA00022989"/>
    </source>
</evidence>
<keyword evidence="5 6" id="KW-0472">Membrane</keyword>
<dbReference type="Proteomes" id="UP000009229">
    <property type="component" value="Chromosome"/>
</dbReference>
<evidence type="ECO:0000313" key="8">
    <source>
        <dbReference type="EMBL" id="AEG16218.1"/>
    </source>
</evidence>
<protein>
    <submittedName>
        <fullName evidence="8">Type II secretion system F domain protein</fullName>
    </submittedName>
</protein>
<feature type="transmembrane region" description="Helical" evidence="6">
    <location>
        <begin position="276"/>
        <end position="297"/>
    </location>
</feature>
<dbReference type="PANTHER" id="PTHR35007">
    <property type="entry name" value="INTEGRAL MEMBRANE PROTEIN-RELATED"/>
    <property type="match status" value="1"/>
</dbReference>
<evidence type="ECO:0000259" key="7">
    <source>
        <dbReference type="Pfam" id="PF00482"/>
    </source>
</evidence>
<reference evidence="9" key="1">
    <citation type="submission" date="2011-05" db="EMBL/GenBank/DDBJ databases">
        <title>Complete sequence of Desulfotomaculum kuznetsovii DSM 6115.</title>
        <authorList>
            <person name="Lucas S."/>
            <person name="Han J."/>
            <person name="Lapidus A."/>
            <person name="Cheng J.-F."/>
            <person name="Goodwin L."/>
            <person name="Pitluck S."/>
            <person name="Peters L."/>
            <person name="Mikhailova N."/>
            <person name="Lu M."/>
            <person name="Saunders E."/>
            <person name="Han C."/>
            <person name="Tapia R."/>
            <person name="Land M."/>
            <person name="Hauser L."/>
            <person name="Kyrpides N."/>
            <person name="Ivanova N."/>
            <person name="Pagani I."/>
            <person name="Nazina T."/>
            <person name="Ivanova A."/>
            <person name="Parshina S."/>
            <person name="Kuever J."/>
            <person name="Muyzer G."/>
            <person name="Plugge C."/>
            <person name="Stams A."/>
            <person name="Woyke T."/>
        </authorList>
    </citation>
    <scope>NUCLEOTIDE SEQUENCE [LARGE SCALE GENOMIC DNA]</scope>
    <source>
        <strain evidence="9">DSM 6115 / VKM B-1805 / 17</strain>
    </source>
</reference>
<dbReference type="Pfam" id="PF00482">
    <property type="entry name" value="T2SSF"/>
    <property type="match status" value="1"/>
</dbReference>
<gene>
    <name evidence="8" type="ordered locus">Desku_2696</name>
</gene>
<evidence type="ECO:0000256" key="1">
    <source>
        <dbReference type="ARBA" id="ARBA00004651"/>
    </source>
</evidence>
<dbReference type="KEGG" id="dku:Desku_2696"/>
<name>A0AAU8PDR6_DESK7</name>
<organism evidence="8 9">
    <name type="scientific">Desulfofundulus kuznetsovii (strain DSM 6115 / VKM B-1805 / 17)</name>
    <name type="common">Desulfotomaculum kuznetsovii</name>
    <dbReference type="NCBI Taxonomy" id="760568"/>
    <lineage>
        <taxon>Bacteria</taxon>
        <taxon>Bacillati</taxon>
        <taxon>Bacillota</taxon>
        <taxon>Clostridia</taxon>
        <taxon>Eubacteriales</taxon>
        <taxon>Peptococcaceae</taxon>
        <taxon>Desulfofundulus</taxon>
    </lineage>
</organism>
<comment type="subcellular location">
    <subcellularLocation>
        <location evidence="1">Cell membrane</location>
        <topology evidence="1">Multi-pass membrane protein</topology>
    </subcellularLocation>
</comment>
<dbReference type="PANTHER" id="PTHR35007:SF2">
    <property type="entry name" value="PILUS ASSEMBLE PROTEIN"/>
    <property type="match status" value="1"/>
</dbReference>
<proteinExistence type="predicted"/>
<sequence>MILSAAAFFLAIAFFLLGLYQALWGERLQISQRVEEVLGAPALSFREQELKAPFLQRVVRPVLRKMIGLAGVLIPAEKTAVLEEKLNRAGRPGGLSAGEYALLKYFTAGAAGVFSFFFSGTLHLEPVQTCLLSFLGVLLGWHLPNFYLEARIRDRAELIRKELPDVLDLLTVSVEAGLGFDGALLKVAEKKKGLLAKEFSQILREINMGKPRREALRDAAERLGVDEFSSFAGSIIVADRLGISIGNVLRAQSAQMRNKRRQRAEERAMKAPVKMLFPMVFFIFPAVFLVLLGPAVIKISKVFTR</sequence>
<dbReference type="GO" id="GO:0005886">
    <property type="term" value="C:plasma membrane"/>
    <property type="evidence" value="ECO:0007669"/>
    <property type="project" value="UniProtKB-SubCell"/>
</dbReference>
<keyword evidence="2" id="KW-1003">Cell membrane</keyword>
<keyword evidence="4 6" id="KW-1133">Transmembrane helix</keyword>
<evidence type="ECO:0000313" key="9">
    <source>
        <dbReference type="Proteomes" id="UP000009229"/>
    </source>
</evidence>
<feature type="transmembrane region" description="Helical" evidence="6">
    <location>
        <begin position="6"/>
        <end position="23"/>
    </location>
</feature>
<feature type="domain" description="Type II secretion system protein GspF" evidence="7">
    <location>
        <begin position="167"/>
        <end position="292"/>
    </location>
</feature>
<dbReference type="AlphaFoldDB" id="A0AAU8PDR6"/>
<evidence type="ECO:0000256" key="3">
    <source>
        <dbReference type="ARBA" id="ARBA00022692"/>
    </source>
</evidence>
<evidence type="ECO:0000256" key="6">
    <source>
        <dbReference type="SAM" id="Phobius"/>
    </source>
</evidence>
<evidence type="ECO:0000256" key="5">
    <source>
        <dbReference type="ARBA" id="ARBA00023136"/>
    </source>
</evidence>
<keyword evidence="9" id="KW-1185">Reference proteome</keyword>
<keyword evidence="3 6" id="KW-0812">Transmembrane</keyword>